<dbReference type="InterPro" id="IPR014752">
    <property type="entry name" value="Arrestin-like_C"/>
</dbReference>
<gene>
    <name evidence="4" type="ORF">TRIADDRAFT_59962</name>
</gene>
<dbReference type="eggNOG" id="KOG3780">
    <property type="taxonomic scope" value="Eukaryota"/>
</dbReference>
<organism evidence="4 5">
    <name type="scientific">Trichoplax adhaerens</name>
    <name type="common">Trichoplax reptans</name>
    <dbReference type="NCBI Taxonomy" id="10228"/>
    <lineage>
        <taxon>Eukaryota</taxon>
        <taxon>Metazoa</taxon>
        <taxon>Placozoa</taxon>
        <taxon>Uniplacotomia</taxon>
        <taxon>Trichoplacea</taxon>
        <taxon>Trichoplacidae</taxon>
        <taxon>Trichoplax</taxon>
    </lineage>
</organism>
<evidence type="ECO:0000313" key="5">
    <source>
        <dbReference type="Proteomes" id="UP000009022"/>
    </source>
</evidence>
<dbReference type="OMA" id="HEYFREE"/>
<dbReference type="InterPro" id="IPR014756">
    <property type="entry name" value="Ig_E-set"/>
</dbReference>
<sequence>MAIYFPGQTVEGVIIVHISEAMKMRSIKASILGYSYTAIEDPGGLRLGVLFTREKEKHLDETMVVWGDANGSEDVLAAGKYNFNFQFKLPNDAQLPSSFEYRTSHIRYEIMATIDRPWKSDHLSKRAFTFLQIIDVNKPPLSQPLPPKEAETSICCLCCTSGPITLKASIDRSGYCPGESISLKTECINNTNTDMEGIQVSLTVLSGNTLELKIPITIGTIPLHVAAPNIANPSPGQSPPDVPPSYDAIHEAVSYDYMECVDGPYELKEIDSREYVTYKLSFAPLYPCVKSSLQANNSPVTNQPTTTHVDDVAISTNQ</sequence>
<dbReference type="SUPFAM" id="SSF81296">
    <property type="entry name" value="E set domains"/>
    <property type="match status" value="2"/>
</dbReference>
<dbReference type="GO" id="GO:0015031">
    <property type="term" value="P:protein transport"/>
    <property type="evidence" value="ECO:0000318"/>
    <property type="project" value="GO_Central"/>
</dbReference>
<feature type="compositionally biased region" description="Polar residues" evidence="2">
    <location>
        <begin position="296"/>
        <end position="307"/>
    </location>
</feature>
<dbReference type="Gene3D" id="2.60.40.640">
    <property type="match status" value="2"/>
</dbReference>
<accession>B3S6X3</accession>
<dbReference type="OrthoDB" id="2333384at2759"/>
<dbReference type="KEGG" id="tad:TRIADDRAFT_59962"/>
<comment type="similarity">
    <text evidence="1">Belongs to the arrestin family.</text>
</comment>
<dbReference type="InParanoid" id="B3S6X3"/>
<dbReference type="InterPro" id="IPR050357">
    <property type="entry name" value="Arrestin_domain-protein"/>
</dbReference>
<feature type="domain" description="Arrestin C-terminal-like" evidence="3">
    <location>
        <begin position="160"/>
        <end position="223"/>
    </location>
</feature>
<dbReference type="Proteomes" id="UP000009022">
    <property type="component" value="Unassembled WGS sequence"/>
</dbReference>
<dbReference type="HOGENOM" id="CLU_039221_0_1_1"/>
<evidence type="ECO:0000256" key="2">
    <source>
        <dbReference type="SAM" id="MobiDB-lite"/>
    </source>
</evidence>
<dbReference type="GeneID" id="6757199"/>
<dbReference type="Pfam" id="PF00339">
    <property type="entry name" value="Arrestin_N"/>
    <property type="match status" value="1"/>
</dbReference>
<dbReference type="InterPro" id="IPR011022">
    <property type="entry name" value="Arrestin_C-like"/>
</dbReference>
<dbReference type="Pfam" id="PF02752">
    <property type="entry name" value="Arrestin_C"/>
    <property type="match status" value="1"/>
</dbReference>
<dbReference type="AlphaFoldDB" id="B3S6X3"/>
<dbReference type="CTD" id="6757199"/>
<dbReference type="EMBL" id="DS985253">
    <property type="protein sequence ID" value="EDV21386.1"/>
    <property type="molecule type" value="Genomic_DNA"/>
</dbReference>
<evidence type="ECO:0000256" key="1">
    <source>
        <dbReference type="ARBA" id="ARBA00005298"/>
    </source>
</evidence>
<proteinExistence type="inferred from homology"/>
<dbReference type="PANTHER" id="PTHR11188">
    <property type="entry name" value="ARRESTIN DOMAIN CONTAINING PROTEIN"/>
    <property type="match status" value="1"/>
</dbReference>
<dbReference type="PhylomeDB" id="B3S6X3"/>
<keyword evidence="5" id="KW-1185">Reference proteome</keyword>
<dbReference type="InterPro" id="IPR011021">
    <property type="entry name" value="Arrestin-like_N"/>
</dbReference>
<reference evidence="4 5" key="1">
    <citation type="journal article" date="2008" name="Nature">
        <title>The Trichoplax genome and the nature of placozoans.</title>
        <authorList>
            <person name="Srivastava M."/>
            <person name="Begovic E."/>
            <person name="Chapman J."/>
            <person name="Putnam N.H."/>
            <person name="Hellsten U."/>
            <person name="Kawashima T."/>
            <person name="Kuo A."/>
            <person name="Mitros T."/>
            <person name="Salamov A."/>
            <person name="Carpenter M.L."/>
            <person name="Signorovitch A.Y."/>
            <person name="Moreno M.A."/>
            <person name="Kamm K."/>
            <person name="Grimwood J."/>
            <person name="Schmutz J."/>
            <person name="Shapiro H."/>
            <person name="Grigoriev I.V."/>
            <person name="Buss L.W."/>
            <person name="Schierwater B."/>
            <person name="Dellaporta S.L."/>
            <person name="Rokhsar D.S."/>
        </authorList>
    </citation>
    <scope>NUCLEOTIDE SEQUENCE [LARGE SCALE GENOMIC DNA]</scope>
    <source>
        <strain evidence="4 5">Grell-BS-1999</strain>
    </source>
</reference>
<dbReference type="SMART" id="SM01017">
    <property type="entry name" value="Arrestin_C"/>
    <property type="match status" value="1"/>
</dbReference>
<evidence type="ECO:0000259" key="3">
    <source>
        <dbReference type="SMART" id="SM01017"/>
    </source>
</evidence>
<dbReference type="GO" id="GO:0005737">
    <property type="term" value="C:cytoplasm"/>
    <property type="evidence" value="ECO:0000318"/>
    <property type="project" value="GO_Central"/>
</dbReference>
<dbReference type="PANTHER" id="PTHR11188:SF17">
    <property type="entry name" value="FI21816P1"/>
    <property type="match status" value="1"/>
</dbReference>
<feature type="region of interest" description="Disordered" evidence="2">
    <location>
        <begin position="296"/>
        <end position="318"/>
    </location>
</feature>
<protein>
    <recommendedName>
        <fullName evidence="3">Arrestin C-terminal-like domain-containing protein</fullName>
    </recommendedName>
</protein>
<name>B3S6X3_TRIAD</name>
<dbReference type="RefSeq" id="XP_002115986.1">
    <property type="nucleotide sequence ID" value="XM_002115950.1"/>
</dbReference>
<evidence type="ECO:0000313" key="4">
    <source>
        <dbReference type="EMBL" id="EDV21386.1"/>
    </source>
</evidence>